<evidence type="ECO:0000256" key="1">
    <source>
        <dbReference type="ARBA" id="ARBA00003238"/>
    </source>
</evidence>
<keyword evidence="4" id="KW-1185">Reference proteome</keyword>
<dbReference type="Gene3D" id="3.40.50.10440">
    <property type="entry name" value="Dihydroxyacetone kinase, domain 1"/>
    <property type="match status" value="1"/>
</dbReference>
<dbReference type="NCBIfam" id="TIGR00762">
    <property type="entry name" value="DegV"/>
    <property type="match status" value="1"/>
</dbReference>
<evidence type="ECO:0000313" key="4">
    <source>
        <dbReference type="Proteomes" id="UP000049828"/>
    </source>
</evidence>
<dbReference type="AlphaFoldDB" id="A0A0M6WU29"/>
<sequence>MNGFMKDFIITTDTTTDLPASYVNEHHLGMMSLPYTIENQTYTWEHSLPEKEFYAMMRNGSLPTTSQANPEEAENLFENIIRTQDVDILHIAFSSGLSGTYNSCRLAAMNLAEKYPDNKIIVIDSLCASMGEGLFVHKAVMMKEEGKSIDEIAAWLEENKLHVVHNFTVDDLFHLYRGGRVSKTAAVVGSMINLKPILHVDNEGHLIPLSKVRGRKKSLIALVDSMEKQIGAWRDKNDIVFISHGDSLEDAQFVAALIKKRLGIENFLINHIGPTIGAHSGPGTIALFYMGDYR</sequence>
<dbReference type="PANTHER" id="PTHR33434:SF3">
    <property type="entry name" value="DEGV DOMAIN-CONTAINING PROTEIN YITS"/>
    <property type="match status" value="1"/>
</dbReference>
<dbReference type="Proteomes" id="UP000049828">
    <property type="component" value="Unassembled WGS sequence"/>
</dbReference>
<evidence type="ECO:0000313" key="3">
    <source>
        <dbReference type="EMBL" id="CRL41242.1"/>
    </source>
</evidence>
<reference evidence="4" key="1">
    <citation type="submission" date="2015-05" db="EMBL/GenBank/DDBJ databases">
        <authorList>
            <consortium name="Pathogen Informatics"/>
        </authorList>
    </citation>
    <scope>NUCLEOTIDE SEQUENCE [LARGE SCALE GENOMIC DNA]</scope>
    <source>
        <strain evidence="4">L1-83</strain>
    </source>
</reference>
<dbReference type="PANTHER" id="PTHR33434">
    <property type="entry name" value="DEGV DOMAIN-CONTAINING PROTEIN DR_1986-RELATED"/>
    <property type="match status" value="1"/>
</dbReference>
<dbReference type="Pfam" id="PF02645">
    <property type="entry name" value="DegV"/>
    <property type="match status" value="1"/>
</dbReference>
<dbReference type="Gene3D" id="3.30.1180.10">
    <property type="match status" value="1"/>
</dbReference>
<dbReference type="InterPro" id="IPR003797">
    <property type="entry name" value="DegV"/>
</dbReference>
<gene>
    <name evidence="3" type="ORF">RIL183_28861</name>
</gene>
<name>A0A0M6WU29_9FIRM</name>
<dbReference type="SUPFAM" id="SSF82549">
    <property type="entry name" value="DAK1/DegV-like"/>
    <property type="match status" value="1"/>
</dbReference>
<organism evidence="3 4">
    <name type="scientific">Roseburia inulinivorans</name>
    <dbReference type="NCBI Taxonomy" id="360807"/>
    <lineage>
        <taxon>Bacteria</taxon>
        <taxon>Bacillati</taxon>
        <taxon>Bacillota</taxon>
        <taxon>Clostridia</taxon>
        <taxon>Lachnospirales</taxon>
        <taxon>Lachnospiraceae</taxon>
        <taxon>Roseburia</taxon>
    </lineage>
</organism>
<comment type="function">
    <text evidence="1">May bind long-chain fatty acids, such as palmitate, and may play a role in lipid transport or fatty acid metabolism.</text>
</comment>
<dbReference type="STRING" id="360807.ERS852392_02900"/>
<accession>A0A0M6WU29</accession>
<evidence type="ECO:0000256" key="2">
    <source>
        <dbReference type="ARBA" id="ARBA00023121"/>
    </source>
</evidence>
<keyword evidence="2" id="KW-0446">Lipid-binding</keyword>
<dbReference type="GO" id="GO:0008289">
    <property type="term" value="F:lipid binding"/>
    <property type="evidence" value="ECO:0007669"/>
    <property type="project" value="UniProtKB-KW"/>
</dbReference>
<dbReference type="PROSITE" id="PS51482">
    <property type="entry name" value="DEGV"/>
    <property type="match status" value="1"/>
</dbReference>
<dbReference type="Gene3D" id="2.20.28.50">
    <property type="entry name" value="degv family protein"/>
    <property type="match status" value="1"/>
</dbReference>
<dbReference type="EMBL" id="CVRS01000090">
    <property type="protein sequence ID" value="CRL41242.1"/>
    <property type="molecule type" value="Genomic_DNA"/>
</dbReference>
<dbReference type="InterPro" id="IPR050270">
    <property type="entry name" value="DegV_domain_contain"/>
</dbReference>
<protein>
    <submittedName>
        <fullName evidence="3">DegV family protein</fullName>
    </submittedName>
</protein>
<proteinExistence type="predicted"/>
<dbReference type="InterPro" id="IPR043168">
    <property type="entry name" value="DegV_C"/>
</dbReference>